<dbReference type="AlphaFoldDB" id="L0IDX6"/>
<dbReference type="STRING" id="797302.Halru_2456"/>
<evidence type="ECO:0000313" key="2">
    <source>
        <dbReference type="EMBL" id="AGB17038.1"/>
    </source>
</evidence>
<feature type="region of interest" description="Disordered" evidence="1">
    <location>
        <begin position="22"/>
        <end position="45"/>
    </location>
</feature>
<accession>L0IDX6</accession>
<name>L0IDX6_HALRX</name>
<dbReference type="Proteomes" id="UP000010846">
    <property type="component" value="Chromosome"/>
</dbReference>
<dbReference type="EMBL" id="CP003050">
    <property type="protein sequence ID" value="AGB17038.1"/>
    <property type="molecule type" value="Genomic_DNA"/>
</dbReference>
<gene>
    <name evidence="2" type="ordered locus">Halru_2456</name>
</gene>
<proteinExistence type="predicted"/>
<evidence type="ECO:0000313" key="3">
    <source>
        <dbReference type="Proteomes" id="UP000010846"/>
    </source>
</evidence>
<keyword evidence="3" id="KW-1185">Reference proteome</keyword>
<dbReference type="RefSeq" id="WP_015301641.1">
    <property type="nucleotide sequence ID" value="NC_019964.1"/>
</dbReference>
<reference evidence="2" key="1">
    <citation type="submission" date="2011-09" db="EMBL/GenBank/DDBJ databases">
        <title>Complete sequence of Halovivax ruber XH-70.</title>
        <authorList>
            <consortium name="US DOE Joint Genome Institute"/>
            <person name="Lucas S."/>
            <person name="Han J."/>
            <person name="Lapidus A."/>
            <person name="Cheng J.-F."/>
            <person name="Goodwin L."/>
            <person name="Pitluck S."/>
            <person name="Peters L."/>
            <person name="Mikhailova N."/>
            <person name="Davenport K."/>
            <person name="Detter J.C."/>
            <person name="Han C."/>
            <person name="Tapia R."/>
            <person name="Land M."/>
            <person name="Hauser L."/>
            <person name="Kyrpides N."/>
            <person name="Ivanova N."/>
            <person name="Pagani I."/>
            <person name="Sproer C."/>
            <person name="Anderson I."/>
            <person name="Woyke T."/>
        </authorList>
    </citation>
    <scope>NUCLEOTIDE SEQUENCE</scope>
    <source>
        <strain evidence="2">XH-70</strain>
    </source>
</reference>
<dbReference type="GeneID" id="55574960"/>
<dbReference type="HOGENOM" id="CLU_3194417_0_0_2"/>
<dbReference type="KEGG" id="hru:Halru_2456"/>
<protein>
    <submittedName>
        <fullName evidence="2">Uncharacterized protein</fullName>
    </submittedName>
</protein>
<evidence type="ECO:0000256" key="1">
    <source>
        <dbReference type="SAM" id="MobiDB-lite"/>
    </source>
</evidence>
<organism evidence="2 3">
    <name type="scientific">Halovivax ruber (strain DSM 18193 / JCM 13892 / XH-70)</name>
    <dbReference type="NCBI Taxonomy" id="797302"/>
    <lineage>
        <taxon>Archaea</taxon>
        <taxon>Methanobacteriati</taxon>
        <taxon>Methanobacteriota</taxon>
        <taxon>Stenosarchaea group</taxon>
        <taxon>Halobacteria</taxon>
        <taxon>Halobacteriales</taxon>
        <taxon>Natrialbaceae</taxon>
        <taxon>Halovivax</taxon>
    </lineage>
</organism>
<sequence>MTTWADLFERAATVAADRETIRETLDRQRSDASASAADGTEETDG</sequence>